<dbReference type="PANTHER" id="PTHR43630">
    <property type="entry name" value="POLY-BETA-1,6-N-ACETYL-D-GLUCOSAMINE SYNTHASE"/>
    <property type="match status" value="1"/>
</dbReference>
<dbReference type="SUPFAM" id="SSF53448">
    <property type="entry name" value="Nucleotide-diphospho-sugar transferases"/>
    <property type="match status" value="1"/>
</dbReference>
<sequence length="256" mass="29384">MKVQKAPFSVAIITKNEEKRLPDCLKSVSFADDIVVLDSESTDRTVEIAKEFGCRVFVEEWKGDGPQKNSAVAKCRYEWVFVIDADERIPKETKNEIIKIVNYSHSADAYSFPRKNLFHGKWIKHSDWWPDYKVRLFKKNAGQFHFLTHEAWLTKGTVKKVTTPIEHFSFSNYSDMFNVLNERTTIMAKELFDAGKKATSFTPFLHGAGMFLRAYILKLGFLNGLDGFMIAATGAGGSFLKYAKLLELQWRRESTQ</sequence>
<protein>
    <submittedName>
        <fullName evidence="2">Glycosyltransferase family 2 protein</fullName>
    </submittedName>
</protein>
<evidence type="ECO:0000313" key="3">
    <source>
        <dbReference type="Proteomes" id="UP000266287"/>
    </source>
</evidence>
<proteinExistence type="predicted"/>
<dbReference type="EMBL" id="NDHY01000003">
    <property type="protein sequence ID" value="RII00585.1"/>
    <property type="molecule type" value="Genomic_DNA"/>
</dbReference>
<comment type="caution">
    <text evidence="2">The sequence shown here is derived from an EMBL/GenBank/DDBJ whole genome shotgun (WGS) entry which is preliminary data.</text>
</comment>
<gene>
    <name evidence="2" type="ORF">B9J77_02345</name>
</gene>
<dbReference type="Gene3D" id="3.90.550.10">
    <property type="entry name" value="Spore Coat Polysaccharide Biosynthesis Protein SpsA, Chain A"/>
    <property type="match status" value="1"/>
</dbReference>
<accession>A0A399FVW7</accession>
<feature type="domain" description="Glycosyltransferase 2-like" evidence="1">
    <location>
        <begin position="9"/>
        <end position="154"/>
    </location>
</feature>
<dbReference type="CDD" id="cd02511">
    <property type="entry name" value="Beta4Glucosyltransferase"/>
    <property type="match status" value="1"/>
</dbReference>
<reference evidence="2 3" key="1">
    <citation type="submission" date="2018-08" db="EMBL/GenBank/DDBJ databases">
        <title>Draft genome of candidate division NPL-UPA2 bacterium Unc8 that adapted to ultra-basic serpentinizing groundwater.</title>
        <authorList>
            <person name="Ishii S."/>
            <person name="Suzuki S."/>
            <person name="Nealson K.H."/>
        </authorList>
    </citation>
    <scope>NUCLEOTIDE SEQUENCE [LARGE SCALE GENOMIC DNA]</scope>
    <source>
        <strain evidence="2">Unc8</strain>
    </source>
</reference>
<dbReference type="InterPro" id="IPR029044">
    <property type="entry name" value="Nucleotide-diphossugar_trans"/>
</dbReference>
<evidence type="ECO:0000313" key="2">
    <source>
        <dbReference type="EMBL" id="RII00585.1"/>
    </source>
</evidence>
<dbReference type="AlphaFoldDB" id="A0A399FVW7"/>
<name>A0A399FVW7_UNCN2</name>
<evidence type="ECO:0000259" key="1">
    <source>
        <dbReference type="Pfam" id="PF00535"/>
    </source>
</evidence>
<organism evidence="2 3">
    <name type="scientific">candidate division NPL-UPA2 bacterium Unc8</name>
    <dbReference type="NCBI Taxonomy" id="1980939"/>
    <lineage>
        <taxon>Bacteria</taxon>
    </lineage>
</organism>
<dbReference type="GO" id="GO:0016740">
    <property type="term" value="F:transferase activity"/>
    <property type="evidence" value="ECO:0007669"/>
    <property type="project" value="UniProtKB-KW"/>
</dbReference>
<dbReference type="InterPro" id="IPR001173">
    <property type="entry name" value="Glyco_trans_2-like"/>
</dbReference>
<dbReference type="Pfam" id="PF00535">
    <property type="entry name" value="Glycos_transf_2"/>
    <property type="match status" value="1"/>
</dbReference>
<dbReference type="PANTHER" id="PTHR43630:SF2">
    <property type="entry name" value="GLYCOSYLTRANSFERASE"/>
    <property type="match status" value="1"/>
</dbReference>
<keyword evidence="2" id="KW-0808">Transferase</keyword>
<dbReference type="Proteomes" id="UP000266287">
    <property type="component" value="Unassembled WGS sequence"/>
</dbReference>